<protein>
    <submittedName>
        <fullName evidence="1">Uncharacterized protein</fullName>
    </submittedName>
</protein>
<dbReference type="AlphaFoldDB" id="A0AAN9F1C5"/>
<proteinExistence type="predicted"/>
<organism evidence="1 2">
    <name type="scientific">Crotalaria pallida</name>
    <name type="common">Smooth rattlebox</name>
    <name type="synonym">Crotalaria striata</name>
    <dbReference type="NCBI Taxonomy" id="3830"/>
    <lineage>
        <taxon>Eukaryota</taxon>
        <taxon>Viridiplantae</taxon>
        <taxon>Streptophyta</taxon>
        <taxon>Embryophyta</taxon>
        <taxon>Tracheophyta</taxon>
        <taxon>Spermatophyta</taxon>
        <taxon>Magnoliopsida</taxon>
        <taxon>eudicotyledons</taxon>
        <taxon>Gunneridae</taxon>
        <taxon>Pentapetalae</taxon>
        <taxon>rosids</taxon>
        <taxon>fabids</taxon>
        <taxon>Fabales</taxon>
        <taxon>Fabaceae</taxon>
        <taxon>Papilionoideae</taxon>
        <taxon>50 kb inversion clade</taxon>
        <taxon>genistoids sensu lato</taxon>
        <taxon>core genistoids</taxon>
        <taxon>Crotalarieae</taxon>
        <taxon>Crotalaria</taxon>
    </lineage>
</organism>
<sequence length="99" mass="10663">MINYSIVIDFSKLDEIGLDSLPATQVKKALGVLEEIKGRLEGRVALQEEGGGAHEAGNDAARVVQGAAHDDALGPVLHDVAHGVRMVLRMVRLVQTLRR</sequence>
<keyword evidence="2" id="KW-1185">Reference proteome</keyword>
<gene>
    <name evidence="1" type="ORF">RIF29_19203</name>
</gene>
<dbReference type="Proteomes" id="UP001372338">
    <property type="component" value="Unassembled WGS sequence"/>
</dbReference>
<reference evidence="1 2" key="1">
    <citation type="submission" date="2024-01" db="EMBL/GenBank/DDBJ databases">
        <title>The genomes of 5 underutilized Papilionoideae crops provide insights into root nodulation and disease resistanc.</title>
        <authorList>
            <person name="Yuan L."/>
        </authorList>
    </citation>
    <scope>NUCLEOTIDE SEQUENCE [LARGE SCALE GENOMIC DNA]</scope>
    <source>
        <strain evidence="1">ZHUSHIDOU_FW_LH</strain>
        <tissue evidence="1">Leaf</tissue>
    </source>
</reference>
<name>A0AAN9F1C5_CROPI</name>
<accession>A0AAN9F1C5</accession>
<evidence type="ECO:0000313" key="2">
    <source>
        <dbReference type="Proteomes" id="UP001372338"/>
    </source>
</evidence>
<dbReference type="EMBL" id="JAYWIO010000004">
    <property type="protein sequence ID" value="KAK7266555.1"/>
    <property type="molecule type" value="Genomic_DNA"/>
</dbReference>
<comment type="caution">
    <text evidence="1">The sequence shown here is derived from an EMBL/GenBank/DDBJ whole genome shotgun (WGS) entry which is preliminary data.</text>
</comment>
<evidence type="ECO:0000313" key="1">
    <source>
        <dbReference type="EMBL" id="KAK7266555.1"/>
    </source>
</evidence>